<gene>
    <name evidence="2" type="ORF">SeMB42_g06776</name>
</gene>
<feature type="region of interest" description="Disordered" evidence="1">
    <location>
        <begin position="1498"/>
        <end position="1529"/>
    </location>
</feature>
<accession>A0A507CFW7</accession>
<evidence type="ECO:0000256" key="1">
    <source>
        <dbReference type="SAM" id="MobiDB-lite"/>
    </source>
</evidence>
<dbReference type="EMBL" id="QEAN01000406">
    <property type="protein sequence ID" value="TPX38381.1"/>
    <property type="molecule type" value="Genomic_DNA"/>
</dbReference>
<organism evidence="2 3">
    <name type="scientific">Synchytrium endobioticum</name>
    <dbReference type="NCBI Taxonomy" id="286115"/>
    <lineage>
        <taxon>Eukaryota</taxon>
        <taxon>Fungi</taxon>
        <taxon>Fungi incertae sedis</taxon>
        <taxon>Chytridiomycota</taxon>
        <taxon>Chytridiomycota incertae sedis</taxon>
        <taxon>Chytridiomycetes</taxon>
        <taxon>Synchytriales</taxon>
        <taxon>Synchytriaceae</taxon>
        <taxon>Synchytrium</taxon>
    </lineage>
</organism>
<evidence type="ECO:0000313" key="2">
    <source>
        <dbReference type="EMBL" id="TPX38381.1"/>
    </source>
</evidence>
<sequence length="1529" mass="174938">MIFHCIVRVFEYSERIVGMNNQTSHSNPQIQIVCELMRRNSTFRDGTATRILSSKPTRDTWLSWSIYTSTRRLNRHIMTAQVNNAAAIAYWDAQNEDVTVPIANFPLKAYHESRCQSDDKLQGVDESWIHVQYVAKDDYLDILFALPHEVGDKRSTAPVCPDVLVHLSSDGSVLGFTVHNACARLPKLPLPNDMSAVFDYGTYDEALTIVICAGEHAWTPAPVAHVMVMHNEAGQLVRIRVLDALTNAPALYDVAYGVWIFNALSLEMTFHSTKNKKLKNVRGSSDKLRTPKPSEYSSYAKSLREYRRGITDDMKRELADKLKVLYSEWKNQNDPYGTGITDLLIEALIPEDLRIYMKLNVGEPHKDMSRNEFVWEGLTTIYDFTYFSYDDVHWGEIQRFRALTAAYEERLKAQIRIHLFGSADLSKLSTLSAEVAHTYMAQKSRPSVSSFTQVELIKMNWLNWCVDELHVDTNLARFTEMDEDTVRELKRDFVDILAFSQLAAGRIALIQSALEKFNMAHPSIPVAQLVNDMDVLNKAFAEYDRNYGFITWKHVLGTEARRFLGIINSAPPASSQVDFRKVKDIPDYVISLFHLLPPPESMPPEYLELARRFHQLVMARVAKTTDELDSHDFNLVRGDAAHLCLIYDGAVAARSSESASPIDNGRWAASLLTDARLLFRTYAKAVDAREKSYAESLREYRIGMPYKKKEQLRKEMEAFYVEWKGSTDPYHAGITSITGLLIAGFIPRNIPFTVSYVMEPMKDMSQSYIEFVWEALETLNYFKFLPVDLDERDEVERLTALGKSYEELLKVHICFAFLGSAEASKMLGIPRAQVERTYLALESPEPPRVFSFDQLKYVQQMWNWCQGKILAELKRARAKAAGLSNAELVRVLTSLEPEVGRMQLLESSLTLFLEQHRHLYESSNQRIRNWDYAVHTMKMTRKAYHDIASSYMNLWATALRTTNDVLSLLQLLRDSESLPAEQVELARELHELIIVRLSSHPSDQVHAHASLTHQIMDDRIGVNSVAARDHGSSAGHFQELSQDTSRTMTKHASYPQAIRSSSTMLTCFIVILVLWPQALPTSAEITDAEYSRYAESLREYRYGMTEDMKHKLKFNLAALHPTITSITGLLIRHIIPEGIPVTEETLWEPVEGNSQSHNEFVWELLDTLCPFTYLREYYEVEDVHQQLEKLRVWMSEHQDQLRAQIRLAMSGSHGFFSENPEDDFDMIDLHDRIAQVNQALRSDTIPVISSLTQAEFIYWNFIDWCVGINIEKSLRIVYESSDQYLLWREKAYGLALSQLVVGRFQLMDRSVSAFLEQCKRLPRTDWSIHEISRLTLIVKSIRCHTSKHQKRVNRSMEELSGRWKEALEEGVKPLRRTIESAFEQFKSGHEVLYMDLSLDVMVILEQLPIPENVPSEFLVLAARYNQVCYLMFNISRSKRLYEIFEEAAASSSEGGGPSSNPVMNERIGVDSVAARDHGSSAGHFQGLGQLTMIEHEAGHASSRSIVHQRRGPVSTNRVDQSGKRRMHRL</sequence>
<keyword evidence="3" id="KW-1185">Reference proteome</keyword>
<proteinExistence type="predicted"/>
<protein>
    <submittedName>
        <fullName evidence="2">Uncharacterized protein</fullName>
    </submittedName>
</protein>
<reference evidence="2 3" key="1">
    <citation type="journal article" date="2019" name="Sci. Rep.">
        <title>Comparative genomics of chytrid fungi reveal insights into the obligate biotrophic and pathogenic lifestyle of Synchytrium endobioticum.</title>
        <authorList>
            <person name="van de Vossenberg B.T.L.H."/>
            <person name="Warris S."/>
            <person name="Nguyen H.D.T."/>
            <person name="van Gent-Pelzer M.P.E."/>
            <person name="Joly D.L."/>
            <person name="van de Geest H.C."/>
            <person name="Bonants P.J.M."/>
            <person name="Smith D.S."/>
            <person name="Levesque C.A."/>
            <person name="van der Lee T.A.J."/>
        </authorList>
    </citation>
    <scope>NUCLEOTIDE SEQUENCE [LARGE SCALE GENOMIC DNA]</scope>
    <source>
        <strain evidence="2 3">MB42</strain>
    </source>
</reference>
<dbReference type="VEuPathDB" id="FungiDB:SeMB42_g06776"/>
<dbReference type="Proteomes" id="UP000317494">
    <property type="component" value="Unassembled WGS sequence"/>
</dbReference>
<comment type="caution">
    <text evidence="2">The sequence shown here is derived from an EMBL/GenBank/DDBJ whole genome shotgun (WGS) entry which is preliminary data.</text>
</comment>
<evidence type="ECO:0000313" key="3">
    <source>
        <dbReference type="Proteomes" id="UP000317494"/>
    </source>
</evidence>
<name>A0A507CFW7_9FUNG</name>